<protein>
    <recommendedName>
        <fullName evidence="3">Fido domain-containing protein</fullName>
    </recommendedName>
</protein>
<gene>
    <name evidence="4" type="ORF">ACCAA_1110010</name>
</gene>
<evidence type="ECO:0000256" key="2">
    <source>
        <dbReference type="PIRSR" id="PIRSR640198-2"/>
    </source>
</evidence>
<name>A0A1A8XG77_9PROT</name>
<dbReference type="AlphaFoldDB" id="A0A1A8XG77"/>
<proteinExistence type="predicted"/>
<dbReference type="PROSITE" id="PS51459">
    <property type="entry name" value="FIDO"/>
    <property type="match status" value="1"/>
</dbReference>
<dbReference type="PANTHER" id="PTHR13504:SF38">
    <property type="entry name" value="FIDO DOMAIN-CONTAINING PROTEIN"/>
    <property type="match status" value="1"/>
</dbReference>
<evidence type="ECO:0000256" key="1">
    <source>
        <dbReference type="PIRSR" id="PIRSR640198-1"/>
    </source>
</evidence>
<dbReference type="GO" id="GO:0005524">
    <property type="term" value="F:ATP binding"/>
    <property type="evidence" value="ECO:0007669"/>
    <property type="project" value="UniProtKB-KW"/>
</dbReference>
<dbReference type="InterPro" id="IPR003812">
    <property type="entry name" value="Fido"/>
</dbReference>
<keyword evidence="5" id="KW-1185">Reference proteome</keyword>
<feature type="binding site" evidence="2">
    <location>
        <begin position="246"/>
        <end position="247"/>
    </location>
    <ligand>
        <name>ATP</name>
        <dbReference type="ChEBI" id="CHEBI:30616"/>
    </ligand>
</feature>
<evidence type="ECO:0000313" key="5">
    <source>
        <dbReference type="Proteomes" id="UP000199169"/>
    </source>
</evidence>
<evidence type="ECO:0000313" key="4">
    <source>
        <dbReference type="EMBL" id="SBT03716.1"/>
    </source>
</evidence>
<keyword evidence="2" id="KW-0547">Nucleotide-binding</keyword>
<dbReference type="Gene3D" id="1.10.3290.10">
    <property type="entry name" value="Fido-like domain"/>
    <property type="match status" value="1"/>
</dbReference>
<dbReference type="RefSeq" id="WP_245754391.1">
    <property type="nucleotide sequence ID" value="NZ_FLQX01000015.1"/>
</dbReference>
<dbReference type="EMBL" id="FLQX01000015">
    <property type="protein sequence ID" value="SBT03716.1"/>
    <property type="molecule type" value="Genomic_DNA"/>
</dbReference>
<dbReference type="InterPro" id="IPR040198">
    <property type="entry name" value="Fido_containing"/>
</dbReference>
<feature type="binding site" evidence="2">
    <location>
        <begin position="208"/>
        <end position="215"/>
    </location>
    <ligand>
        <name>ATP</name>
        <dbReference type="ChEBI" id="CHEBI:30616"/>
    </ligand>
</feature>
<organism evidence="4 5">
    <name type="scientific">Candidatus Accumulibacter aalborgensis</name>
    <dbReference type="NCBI Taxonomy" id="1860102"/>
    <lineage>
        <taxon>Bacteria</taxon>
        <taxon>Pseudomonadati</taxon>
        <taxon>Pseudomonadota</taxon>
        <taxon>Betaproteobacteria</taxon>
        <taxon>Candidatus Accumulibacter</taxon>
    </lineage>
</organism>
<dbReference type="STRING" id="1860102.ACCAA_1110010"/>
<sequence>MFCAEIKLMNTLKCFRAGDLAIPASTAWYLSDLGEFRGKQELYTRQSPQRLRVLREHAMIESAVSSNRIEGVSLEPSRLKAVLAAPSPLFRDRDEEEIRGYRDALAWIHQEASTIPNSEGTIKRLHAMTRGQIWDAGHYKERDSDIIERYADGGERMRFRTVPAANTADAMAQLMTIWQDSLDERHIPPLIVLAAFNLDFLCIHPFRDGNGRVSRLIWLLQSYQLGFEVGRYVSLERLIEQNKVRYYETLEMSSECWHEGRHDPWPYVNYVLFILKTAYREFAERVGEVKAPRGAKRDLVLAGIERLVARPGGRPSAGQFTISELCQVCPGVSRDMVRTVLRDEQKQGQVECLGRGPAAAWRRKG</sequence>
<dbReference type="Pfam" id="PF02661">
    <property type="entry name" value="Fic"/>
    <property type="match status" value="1"/>
</dbReference>
<dbReference type="SUPFAM" id="SSF140931">
    <property type="entry name" value="Fic-like"/>
    <property type="match status" value="1"/>
</dbReference>
<reference evidence="4 5" key="1">
    <citation type="submission" date="2016-06" db="EMBL/GenBank/DDBJ databases">
        <authorList>
            <person name="Kjaerup R.B."/>
            <person name="Dalgaard T.S."/>
            <person name="Juul-Madsen H.R."/>
        </authorList>
    </citation>
    <scope>NUCLEOTIDE SEQUENCE [LARGE SCALE GENOMIC DNA]</scope>
    <source>
        <strain evidence="4">3</strain>
    </source>
</reference>
<accession>A0A1A8XG77</accession>
<dbReference type="PANTHER" id="PTHR13504">
    <property type="entry name" value="FIDO DOMAIN-CONTAINING PROTEIN DDB_G0283145"/>
    <property type="match status" value="1"/>
</dbReference>
<feature type="domain" description="Fido" evidence="3">
    <location>
        <begin position="117"/>
        <end position="276"/>
    </location>
</feature>
<dbReference type="Proteomes" id="UP000199169">
    <property type="component" value="Unassembled WGS sequence"/>
</dbReference>
<dbReference type="InterPro" id="IPR036597">
    <property type="entry name" value="Fido-like_dom_sf"/>
</dbReference>
<keyword evidence="2" id="KW-0067">ATP-binding</keyword>
<evidence type="ECO:0000259" key="3">
    <source>
        <dbReference type="PROSITE" id="PS51459"/>
    </source>
</evidence>
<feature type="active site" evidence="1">
    <location>
        <position position="204"/>
    </location>
</feature>